<keyword evidence="8" id="KW-1185">Reference proteome</keyword>
<evidence type="ECO:0000256" key="3">
    <source>
        <dbReference type="ARBA" id="ARBA00022833"/>
    </source>
</evidence>
<evidence type="ECO:0000259" key="6">
    <source>
        <dbReference type="PROSITE" id="PS50865"/>
    </source>
</evidence>
<dbReference type="OrthoDB" id="5411518at2759"/>
<protein>
    <recommendedName>
        <fullName evidence="6">MYND-type domain-containing protein</fullName>
    </recommendedName>
</protein>
<reference evidence="7" key="1">
    <citation type="submission" date="2020-10" db="EMBL/GenBank/DDBJ databases">
        <title>Unveiling of a novel bifunctional photoreceptor, Dualchrome1, isolated from a cosmopolitan green alga.</title>
        <authorList>
            <person name="Suzuki S."/>
            <person name="Kawachi M."/>
        </authorList>
    </citation>
    <scope>NUCLEOTIDE SEQUENCE</scope>
    <source>
        <strain evidence="7">NIES 2893</strain>
    </source>
</reference>
<dbReference type="EMBL" id="BNJQ01000014">
    <property type="protein sequence ID" value="GHP06812.1"/>
    <property type="molecule type" value="Genomic_DNA"/>
</dbReference>
<dbReference type="InterPro" id="IPR002893">
    <property type="entry name" value="Znf_MYND"/>
</dbReference>
<keyword evidence="5" id="KW-0175">Coiled coil</keyword>
<evidence type="ECO:0000313" key="7">
    <source>
        <dbReference type="EMBL" id="GHP06812.1"/>
    </source>
</evidence>
<proteinExistence type="predicted"/>
<dbReference type="PANTHER" id="PTHR39290:SF6">
    <property type="entry name" value="S-ADENOSYL-L-METHIONINE-DEPENDENT METHYLTRANSFERASES SUPERFAMILY PROTEIN"/>
    <property type="match status" value="1"/>
</dbReference>
<evidence type="ECO:0000313" key="8">
    <source>
        <dbReference type="Proteomes" id="UP000660262"/>
    </source>
</evidence>
<sequence length="551" mass="60674">MAAEGRPLHIQVLRNALRAHTALGGWTLSERTLRHTPGAKEHAASSDTRKKAFCYGVTPPDHHQLGKSPTRQSLVTAMASISAARLAVGVAMSSDHAEGALAVLARQVQALRGANDLAARLEQALEQARMALRRCRAKQFVDVADAALVACAKLDEAYYALYYHSIINGIHTVPQPHVYFTAIADAHPHGHENEVRMSRAVGTRQEFRRLRVWDARKHMTMGGRDGGQAAACHAAMNPLLAVLWARWRESATLIHARGVASAKAREFQRAVSLSDPTKRDVDGMPPSPPCTASIQAWRDSSRVWACRIYSFAVPNAQSLRRLASLSPIVEVGAGTGYWASLLRARGAIVAAFDATGRDQPGTPAEYNEYHGECPFHTDVMKGTATKGSFNTTLQQYKDYTLLMCYAPPDGKMAVASLKAYRGDTVALIGEVDGDTASRGLLSALRTRFLLVSSVALPQFDDTANRLDIWQIKREDDDIAKPVACCSQCGSVVDDVVELRRCVLCRIACYCSRQCCLRNWQAHERLHRGRHIPRGFCRQYSNDHVYQPLKIE</sequence>
<dbReference type="PANTHER" id="PTHR39290">
    <property type="entry name" value="C3H1-TYPE DOMAIN-CONTAINING PROTEIN-RELATED"/>
    <property type="match status" value="1"/>
</dbReference>
<dbReference type="AlphaFoldDB" id="A0A830HJ00"/>
<evidence type="ECO:0000256" key="1">
    <source>
        <dbReference type="ARBA" id="ARBA00022723"/>
    </source>
</evidence>
<name>A0A830HJ00_9CHLO</name>
<gene>
    <name evidence="7" type="ORF">PPROV_000555600</name>
</gene>
<feature type="domain" description="MYND-type" evidence="6">
    <location>
        <begin position="485"/>
        <end position="526"/>
    </location>
</feature>
<evidence type="ECO:0000256" key="2">
    <source>
        <dbReference type="ARBA" id="ARBA00022771"/>
    </source>
</evidence>
<accession>A0A830HJ00</accession>
<dbReference type="Proteomes" id="UP000660262">
    <property type="component" value="Unassembled WGS sequence"/>
</dbReference>
<keyword evidence="1" id="KW-0479">Metal-binding</keyword>
<comment type="caution">
    <text evidence="7">The sequence shown here is derived from an EMBL/GenBank/DDBJ whole genome shotgun (WGS) entry which is preliminary data.</text>
</comment>
<evidence type="ECO:0000256" key="4">
    <source>
        <dbReference type="PROSITE-ProRule" id="PRU00134"/>
    </source>
</evidence>
<dbReference type="GO" id="GO:0008270">
    <property type="term" value="F:zinc ion binding"/>
    <property type="evidence" value="ECO:0007669"/>
    <property type="project" value="UniProtKB-KW"/>
</dbReference>
<keyword evidence="3" id="KW-0862">Zinc</keyword>
<keyword evidence="2 4" id="KW-0863">Zinc-finger</keyword>
<feature type="coiled-coil region" evidence="5">
    <location>
        <begin position="111"/>
        <end position="138"/>
    </location>
</feature>
<evidence type="ECO:0000256" key="5">
    <source>
        <dbReference type="SAM" id="Coils"/>
    </source>
</evidence>
<dbReference type="PROSITE" id="PS50865">
    <property type="entry name" value="ZF_MYND_2"/>
    <property type="match status" value="1"/>
</dbReference>
<organism evidence="7 8">
    <name type="scientific">Pycnococcus provasolii</name>
    <dbReference type="NCBI Taxonomy" id="41880"/>
    <lineage>
        <taxon>Eukaryota</taxon>
        <taxon>Viridiplantae</taxon>
        <taxon>Chlorophyta</taxon>
        <taxon>Pseudoscourfieldiophyceae</taxon>
        <taxon>Pseudoscourfieldiales</taxon>
        <taxon>Pycnococcaceae</taxon>
        <taxon>Pycnococcus</taxon>
    </lineage>
</organism>